<dbReference type="RefSeq" id="WP_078695125.1">
    <property type="nucleotide sequence ID" value="NZ_FUYH01000001.1"/>
</dbReference>
<dbReference type="GO" id="GO:0004888">
    <property type="term" value="F:transmembrane signaling receptor activity"/>
    <property type="evidence" value="ECO:0007669"/>
    <property type="project" value="InterPro"/>
</dbReference>
<gene>
    <name evidence="8" type="ORF">SAMN05443428_10188</name>
</gene>
<dbReference type="STRING" id="1147123.SAMN05443428_10188"/>
<evidence type="ECO:0000256" key="5">
    <source>
        <dbReference type="SAM" id="Phobius"/>
    </source>
</evidence>
<dbReference type="Proteomes" id="UP000190105">
    <property type="component" value="Unassembled WGS sequence"/>
</dbReference>
<dbReference type="AlphaFoldDB" id="A0A1T4WEL6"/>
<dbReference type="PROSITE" id="PS50111">
    <property type="entry name" value="CHEMOTAXIS_TRANSDUC_2"/>
    <property type="match status" value="1"/>
</dbReference>
<feature type="transmembrane region" description="Helical" evidence="5">
    <location>
        <begin position="188"/>
        <end position="209"/>
    </location>
</feature>
<dbReference type="Gene3D" id="1.10.287.950">
    <property type="entry name" value="Methyl-accepting chemotaxis protein"/>
    <property type="match status" value="1"/>
</dbReference>
<proteinExistence type="inferred from homology"/>
<dbReference type="SMART" id="SM00304">
    <property type="entry name" value="HAMP"/>
    <property type="match status" value="1"/>
</dbReference>
<dbReference type="PROSITE" id="PS50885">
    <property type="entry name" value="HAMP"/>
    <property type="match status" value="1"/>
</dbReference>
<dbReference type="InterPro" id="IPR024478">
    <property type="entry name" value="HlyB_4HB_MCP"/>
</dbReference>
<protein>
    <submittedName>
        <fullName evidence="8">Methyl-accepting chemotaxis protein</fullName>
    </submittedName>
</protein>
<dbReference type="InterPro" id="IPR004090">
    <property type="entry name" value="Chemotax_Me-accpt_rcpt"/>
</dbReference>
<keyword evidence="9" id="KW-1185">Reference proteome</keyword>
<name>A0A1T4WEL6_9CLOT</name>
<organism evidence="8 9">
    <name type="scientific">Caloramator quimbayensis</name>
    <dbReference type="NCBI Taxonomy" id="1147123"/>
    <lineage>
        <taxon>Bacteria</taxon>
        <taxon>Bacillati</taxon>
        <taxon>Bacillota</taxon>
        <taxon>Clostridia</taxon>
        <taxon>Eubacteriales</taxon>
        <taxon>Clostridiaceae</taxon>
        <taxon>Caloramator</taxon>
    </lineage>
</organism>
<dbReference type="GO" id="GO:0007165">
    <property type="term" value="P:signal transduction"/>
    <property type="evidence" value="ECO:0007669"/>
    <property type="project" value="UniProtKB-KW"/>
</dbReference>
<evidence type="ECO:0000256" key="2">
    <source>
        <dbReference type="ARBA" id="ARBA00029447"/>
    </source>
</evidence>
<keyword evidence="5" id="KW-0472">Membrane</keyword>
<dbReference type="Pfam" id="PF00015">
    <property type="entry name" value="MCPsignal"/>
    <property type="match status" value="1"/>
</dbReference>
<feature type="transmembrane region" description="Helical" evidence="5">
    <location>
        <begin position="12"/>
        <end position="33"/>
    </location>
</feature>
<dbReference type="CDD" id="cd06225">
    <property type="entry name" value="HAMP"/>
    <property type="match status" value="1"/>
</dbReference>
<comment type="similarity">
    <text evidence="2">Belongs to the methyl-accepting chemotaxis (MCP) protein family.</text>
</comment>
<keyword evidence="1 3" id="KW-0807">Transducer</keyword>
<evidence type="ECO:0000259" key="7">
    <source>
        <dbReference type="PROSITE" id="PS50885"/>
    </source>
</evidence>
<keyword evidence="4" id="KW-0175">Coiled coil</keyword>
<evidence type="ECO:0000256" key="1">
    <source>
        <dbReference type="ARBA" id="ARBA00023224"/>
    </source>
</evidence>
<dbReference type="Gene3D" id="1.10.8.500">
    <property type="entry name" value="HAMP domain in histidine kinase"/>
    <property type="match status" value="1"/>
</dbReference>
<evidence type="ECO:0000313" key="8">
    <source>
        <dbReference type="EMBL" id="SKA75776.1"/>
    </source>
</evidence>
<dbReference type="SUPFAM" id="SSF58104">
    <property type="entry name" value="Methyl-accepting chemotaxis protein (MCP) signaling domain"/>
    <property type="match status" value="1"/>
</dbReference>
<keyword evidence="5" id="KW-0812">Transmembrane</keyword>
<feature type="coiled-coil region" evidence="4">
    <location>
        <begin position="78"/>
        <end position="105"/>
    </location>
</feature>
<dbReference type="PRINTS" id="PR00260">
    <property type="entry name" value="CHEMTRNSDUCR"/>
</dbReference>
<dbReference type="SMART" id="SM00283">
    <property type="entry name" value="MA"/>
    <property type="match status" value="1"/>
</dbReference>
<dbReference type="EMBL" id="FUYH01000001">
    <property type="protein sequence ID" value="SKA75776.1"/>
    <property type="molecule type" value="Genomic_DNA"/>
</dbReference>
<evidence type="ECO:0000259" key="6">
    <source>
        <dbReference type="PROSITE" id="PS50111"/>
    </source>
</evidence>
<feature type="coiled-coil region" evidence="4">
    <location>
        <begin position="254"/>
        <end position="306"/>
    </location>
</feature>
<accession>A0A1T4WEL6</accession>
<dbReference type="InterPro" id="IPR003660">
    <property type="entry name" value="HAMP_dom"/>
</dbReference>
<sequence length="572" mass="64071">MFQNLKIRRKLSISSGVLIFFIIATSLFSYIQIKKGKDALTYMYKDRLLAIRYLIDNKNHARAVEADIYYIILNVEDKNIQQERIKDIEERVSQFNDNFEKYKATKLDEFEKKLIPEIEEKLKIYREKRQNVLKLAQEGKDKDALNEYKALEGTANDFIKKLEELAEYNIKVAENINAQNNSDYNRMIVLFLIIVFGAIIIGILFSSFISKGISYPLGLAIDHLGLVASGDFTREVPDAFLNRRDEIGSLAKAVDNLQINLRSLIDKIQSEYKEINESVIKEKSDIENLTSNIEEVSATTEQLSASMEETAAASQEMAATSKEIEKAALSIADKSQEGAVVAGEIRKRAEDTKINVENSQKRALELFLSSKEKLEKSMEESKVVEKINELSSAIMQITDQTNLLALNAAIEAARAGEAGRGFSVVAEEVRKLAEQSRETASQIQGITVKVIQSVKELSLNASSLLNFMSTDVDKDYKMLLDVAHKYSEDAKFVDNLVEEFSSTSQELSASINEVLKTIDSVAQASSEGAQGTTDIAQRISNISVISNQVLNKSESTKESAEKLKIEIAKFKI</sequence>
<reference evidence="9" key="1">
    <citation type="submission" date="2017-02" db="EMBL/GenBank/DDBJ databases">
        <authorList>
            <person name="Varghese N."/>
            <person name="Submissions S."/>
        </authorList>
    </citation>
    <scope>NUCLEOTIDE SEQUENCE [LARGE SCALE GENOMIC DNA]</scope>
    <source>
        <strain evidence="9">USBA 833</strain>
    </source>
</reference>
<evidence type="ECO:0000313" key="9">
    <source>
        <dbReference type="Proteomes" id="UP000190105"/>
    </source>
</evidence>
<evidence type="ECO:0000256" key="3">
    <source>
        <dbReference type="PROSITE-ProRule" id="PRU00284"/>
    </source>
</evidence>
<evidence type="ECO:0000256" key="4">
    <source>
        <dbReference type="SAM" id="Coils"/>
    </source>
</evidence>
<feature type="domain" description="Methyl-accepting transducer" evidence="6">
    <location>
        <begin position="278"/>
        <end position="543"/>
    </location>
</feature>
<dbReference type="PANTHER" id="PTHR32089:SF112">
    <property type="entry name" value="LYSOZYME-LIKE PROTEIN-RELATED"/>
    <property type="match status" value="1"/>
</dbReference>
<feature type="domain" description="HAMP" evidence="7">
    <location>
        <begin position="211"/>
        <end position="266"/>
    </location>
</feature>
<dbReference type="GO" id="GO:0016020">
    <property type="term" value="C:membrane"/>
    <property type="evidence" value="ECO:0007669"/>
    <property type="project" value="InterPro"/>
</dbReference>
<dbReference type="Pfam" id="PF12729">
    <property type="entry name" value="4HB_MCP_1"/>
    <property type="match status" value="1"/>
</dbReference>
<dbReference type="OrthoDB" id="1062at2"/>
<dbReference type="InterPro" id="IPR004089">
    <property type="entry name" value="MCPsignal_dom"/>
</dbReference>
<keyword evidence="5" id="KW-1133">Transmembrane helix</keyword>
<dbReference type="GO" id="GO:0006935">
    <property type="term" value="P:chemotaxis"/>
    <property type="evidence" value="ECO:0007669"/>
    <property type="project" value="InterPro"/>
</dbReference>
<dbReference type="PANTHER" id="PTHR32089">
    <property type="entry name" value="METHYL-ACCEPTING CHEMOTAXIS PROTEIN MCPB"/>
    <property type="match status" value="1"/>
</dbReference>